<keyword evidence="3" id="KW-0809">Transit peptide</keyword>
<dbReference type="OrthoDB" id="10261637at2759"/>
<keyword evidence="2" id="KW-0816">Tricarboxylic acid cycle</keyword>
<comment type="caution">
    <text evidence="5">The sequence shown here is derived from an EMBL/GenBank/DDBJ whole genome shotgun (WGS) entry which is preliminary data.</text>
</comment>
<dbReference type="AlphaFoldDB" id="A0A1E5RNP2"/>
<sequence length="342" mass="37238">MLHTPVIKRTLATLPKTYGGRYTVSLIPGDGTGKEITSSVQKIFKSENIPVDFEEVNDLEKAVESVKRNKIGLKGIWETPLTGGSKNIALRKQLDLFAGLSLYKSIPGISVKIPNIDFALIRDNVEGEYSGLEHETVPGVRELLKIVSKSNTERLARFSYDYALKNNRKEVVAIHKANIMKKADGLFKNIIGEIGTKEYPSIVNSAMIVDNASMQAVSKPHQFDIMVATNLYGNILSNIGGALIGSKSLIPGANFGTEYAVFEPGCRHPDVEIAGKNEANPTGLILSSVLMLKHLGLNEYAERINKATYKVISEGKATTKDIGGSATTTQFTEAIIDELKSL</sequence>
<dbReference type="EMBL" id="LPNM01000005">
    <property type="protein sequence ID" value="OEJ88470.1"/>
    <property type="molecule type" value="Genomic_DNA"/>
</dbReference>
<dbReference type="NCBIfam" id="TIGR00175">
    <property type="entry name" value="mito_nad_idh"/>
    <property type="match status" value="1"/>
</dbReference>
<evidence type="ECO:0000313" key="5">
    <source>
        <dbReference type="EMBL" id="OEJ88470.1"/>
    </source>
</evidence>
<dbReference type="GO" id="GO:0004449">
    <property type="term" value="F:isocitrate dehydrogenase (NAD+) activity"/>
    <property type="evidence" value="ECO:0007669"/>
    <property type="project" value="TreeGrafter"/>
</dbReference>
<dbReference type="GO" id="GO:0006099">
    <property type="term" value="P:tricarboxylic acid cycle"/>
    <property type="evidence" value="ECO:0007669"/>
    <property type="project" value="UniProtKB-KW"/>
</dbReference>
<feature type="domain" description="Isopropylmalate dehydrogenase-like" evidence="4">
    <location>
        <begin position="23"/>
        <end position="335"/>
    </location>
</feature>
<reference evidence="6" key="1">
    <citation type="journal article" date="2016" name="Genome Announc.">
        <title>Genome sequences of three species of Hanseniaspora isolated from spontaneous wine fermentations.</title>
        <authorList>
            <person name="Sternes P.R."/>
            <person name="Lee D."/>
            <person name="Kutyna D.R."/>
            <person name="Borneman A.R."/>
        </authorList>
    </citation>
    <scope>NUCLEOTIDE SEQUENCE [LARGE SCALE GENOMIC DNA]</scope>
    <source>
        <strain evidence="6">AWRI3579</strain>
    </source>
</reference>
<accession>A0A1E5RNP2</accession>
<evidence type="ECO:0000256" key="3">
    <source>
        <dbReference type="ARBA" id="ARBA00022946"/>
    </source>
</evidence>
<proteinExistence type="inferred from homology"/>
<dbReference type="PANTHER" id="PTHR11835:SF42">
    <property type="entry name" value="ISOCITRATE DEHYDROGENASE [NAD] SUBUNIT BETA, MITOCHONDRIAL"/>
    <property type="match status" value="1"/>
</dbReference>
<name>A0A1E5RNP2_9ASCO</name>
<dbReference type="Pfam" id="PF00180">
    <property type="entry name" value="Iso_dh"/>
    <property type="match status" value="1"/>
</dbReference>
<gene>
    <name evidence="5" type="ORF">AWRI3579_g860</name>
</gene>
<dbReference type="STRING" id="56408.A0A1E5RNP2"/>
<comment type="similarity">
    <text evidence="1">Belongs to the isocitrate and isopropylmalate dehydrogenases family.</text>
</comment>
<dbReference type="Gene3D" id="3.40.718.10">
    <property type="entry name" value="Isopropylmalate Dehydrogenase"/>
    <property type="match status" value="1"/>
</dbReference>
<dbReference type="Proteomes" id="UP000095728">
    <property type="component" value="Unassembled WGS sequence"/>
</dbReference>
<organism evidence="5 6">
    <name type="scientific">Hanseniaspora osmophila</name>
    <dbReference type="NCBI Taxonomy" id="56408"/>
    <lineage>
        <taxon>Eukaryota</taxon>
        <taxon>Fungi</taxon>
        <taxon>Dikarya</taxon>
        <taxon>Ascomycota</taxon>
        <taxon>Saccharomycotina</taxon>
        <taxon>Saccharomycetes</taxon>
        <taxon>Saccharomycodales</taxon>
        <taxon>Saccharomycodaceae</taxon>
        <taxon>Hanseniaspora</taxon>
    </lineage>
</organism>
<dbReference type="GO" id="GO:0005739">
    <property type="term" value="C:mitochondrion"/>
    <property type="evidence" value="ECO:0007669"/>
    <property type="project" value="TreeGrafter"/>
</dbReference>
<evidence type="ECO:0000256" key="2">
    <source>
        <dbReference type="ARBA" id="ARBA00022532"/>
    </source>
</evidence>
<dbReference type="PANTHER" id="PTHR11835">
    <property type="entry name" value="DECARBOXYLATING DEHYDROGENASES-ISOCITRATE, ISOPROPYLMALATE, TARTRATE"/>
    <property type="match status" value="1"/>
</dbReference>
<dbReference type="SUPFAM" id="SSF53659">
    <property type="entry name" value="Isocitrate/Isopropylmalate dehydrogenase-like"/>
    <property type="match status" value="1"/>
</dbReference>
<dbReference type="GO" id="GO:0006102">
    <property type="term" value="P:isocitrate metabolic process"/>
    <property type="evidence" value="ECO:0007669"/>
    <property type="project" value="TreeGrafter"/>
</dbReference>
<dbReference type="InParanoid" id="A0A1E5RNP2"/>
<evidence type="ECO:0000313" key="6">
    <source>
        <dbReference type="Proteomes" id="UP000095728"/>
    </source>
</evidence>
<protein>
    <submittedName>
        <fullName evidence="5">Isocitrate dehydrogenase [NAD] subunit 1, mitochondrial</fullName>
    </submittedName>
</protein>
<dbReference type="SMART" id="SM01329">
    <property type="entry name" value="Iso_dh"/>
    <property type="match status" value="1"/>
</dbReference>
<dbReference type="FunCoup" id="A0A1E5RNP2">
    <property type="interactions" value="767"/>
</dbReference>
<evidence type="ECO:0000256" key="1">
    <source>
        <dbReference type="ARBA" id="ARBA00007769"/>
    </source>
</evidence>
<dbReference type="InterPro" id="IPR024084">
    <property type="entry name" value="IsoPropMal-DH-like_dom"/>
</dbReference>
<keyword evidence="6" id="KW-1185">Reference proteome</keyword>
<dbReference type="InterPro" id="IPR004434">
    <property type="entry name" value="Isocitrate_DH_NAD"/>
</dbReference>
<evidence type="ECO:0000259" key="4">
    <source>
        <dbReference type="SMART" id="SM01329"/>
    </source>
</evidence>